<evidence type="ECO:0000313" key="3">
    <source>
        <dbReference type="Proteomes" id="UP000008549"/>
    </source>
</evidence>
<gene>
    <name evidence="2 4" type="ORF">CBG24823</name>
    <name evidence="2" type="ORF">CBG_24823</name>
</gene>
<protein>
    <submittedName>
        <fullName evidence="2">Protein CBG24823</fullName>
    </submittedName>
</protein>
<evidence type="ECO:0000313" key="2">
    <source>
        <dbReference type="EMBL" id="CAP21350.1"/>
    </source>
</evidence>
<evidence type="ECO:0000313" key="4">
    <source>
        <dbReference type="WormBase" id="CBG24823"/>
    </source>
</evidence>
<dbReference type="HOGENOM" id="CLU_2760105_0_0_1"/>
<keyword evidence="3" id="KW-1185">Reference proteome</keyword>
<dbReference type="AlphaFoldDB" id="A8WLK5"/>
<dbReference type="GeneID" id="8590529"/>
<dbReference type="InParanoid" id="A8WLK5"/>
<feature type="region of interest" description="Disordered" evidence="1">
    <location>
        <begin position="34"/>
        <end position="70"/>
    </location>
</feature>
<dbReference type="RefSeq" id="XP_002648526.1">
    <property type="nucleotide sequence ID" value="XM_002648480.1"/>
</dbReference>
<proteinExistence type="predicted"/>
<dbReference type="CTD" id="8590529"/>
<sequence length="70" mass="7918">MARTDKLKTEAMKQSDDINFRKEDNRIERLKQLAENEDQTSAEESNRCDASSQWARIGKAKGAAKDSETA</sequence>
<dbReference type="KEGG" id="cbr:CBG_24823"/>
<accession>A8WLK5</accession>
<dbReference type="Proteomes" id="UP000008549">
    <property type="component" value="Unassembled WGS sequence"/>
</dbReference>
<evidence type="ECO:0000256" key="1">
    <source>
        <dbReference type="SAM" id="MobiDB-lite"/>
    </source>
</evidence>
<feature type="region of interest" description="Disordered" evidence="1">
    <location>
        <begin position="1"/>
        <end position="20"/>
    </location>
</feature>
<name>A8WLK5_CAEBR</name>
<dbReference type="EMBL" id="HE601526">
    <property type="protein sequence ID" value="CAP21350.1"/>
    <property type="molecule type" value="Genomic_DNA"/>
</dbReference>
<organism evidence="2 3">
    <name type="scientific">Caenorhabditis briggsae</name>
    <dbReference type="NCBI Taxonomy" id="6238"/>
    <lineage>
        <taxon>Eukaryota</taxon>
        <taxon>Metazoa</taxon>
        <taxon>Ecdysozoa</taxon>
        <taxon>Nematoda</taxon>
        <taxon>Chromadorea</taxon>
        <taxon>Rhabditida</taxon>
        <taxon>Rhabditina</taxon>
        <taxon>Rhabditomorpha</taxon>
        <taxon>Rhabditoidea</taxon>
        <taxon>Rhabditidae</taxon>
        <taxon>Peloderinae</taxon>
        <taxon>Caenorhabditis</taxon>
    </lineage>
</organism>
<reference evidence="2 3" key="1">
    <citation type="journal article" date="2003" name="PLoS Biol.">
        <title>The genome sequence of Caenorhabditis briggsae: a platform for comparative genomics.</title>
        <authorList>
            <person name="Stein L.D."/>
            <person name="Bao Z."/>
            <person name="Blasiar D."/>
            <person name="Blumenthal T."/>
            <person name="Brent M.R."/>
            <person name="Chen N."/>
            <person name="Chinwalla A."/>
            <person name="Clarke L."/>
            <person name="Clee C."/>
            <person name="Coghlan A."/>
            <person name="Coulson A."/>
            <person name="D'Eustachio P."/>
            <person name="Fitch D.H."/>
            <person name="Fulton L.A."/>
            <person name="Fulton R.E."/>
            <person name="Griffiths-Jones S."/>
            <person name="Harris T.W."/>
            <person name="Hillier L.W."/>
            <person name="Kamath R."/>
            <person name="Kuwabara P.E."/>
            <person name="Mardis E.R."/>
            <person name="Marra M.A."/>
            <person name="Miner T.L."/>
            <person name="Minx P."/>
            <person name="Mullikin J.C."/>
            <person name="Plumb R.W."/>
            <person name="Rogers J."/>
            <person name="Schein J.E."/>
            <person name="Sohrmann M."/>
            <person name="Spieth J."/>
            <person name="Stajich J.E."/>
            <person name="Wei C."/>
            <person name="Willey D."/>
            <person name="Wilson R.K."/>
            <person name="Durbin R."/>
            <person name="Waterston R.H."/>
        </authorList>
    </citation>
    <scope>NUCLEOTIDE SEQUENCE [LARGE SCALE GENOMIC DNA]</scope>
    <source>
        <strain evidence="2 3">AF16</strain>
    </source>
</reference>
<reference evidence="2 3" key="2">
    <citation type="journal article" date="2011" name="PLoS Genet.">
        <title>Caenorhabditis briggsae recombinant inbred line genotypes reveal inter-strain incompatibility and the evolution of recombination.</title>
        <authorList>
            <person name="Ross J.A."/>
            <person name="Koboldt D.C."/>
            <person name="Staisch J.E."/>
            <person name="Chamberlin H.M."/>
            <person name="Gupta B.P."/>
            <person name="Miller R.D."/>
            <person name="Baird S.E."/>
            <person name="Haag E.S."/>
        </authorList>
    </citation>
    <scope>NUCLEOTIDE SEQUENCE [LARGE SCALE GENOMIC DNA]</scope>
    <source>
        <strain evidence="2 3">AF16</strain>
    </source>
</reference>
<dbReference type="WormBase" id="CBG24823">
    <property type="protein sequence ID" value="CBP13035"/>
    <property type="gene ID" value="WBGene00042853"/>
</dbReference>